<dbReference type="OrthoDB" id="411785at2759"/>
<dbReference type="EMBL" id="JH687410">
    <property type="protein sequence ID" value="EIM79128.1"/>
    <property type="molecule type" value="Genomic_DNA"/>
</dbReference>
<dbReference type="GeneID" id="18802494"/>
<reference evidence="2" key="1">
    <citation type="journal article" date="2012" name="Science">
        <title>The Paleozoic origin of enzymatic lignin decomposition reconstructed from 31 fungal genomes.</title>
        <authorList>
            <person name="Floudas D."/>
            <person name="Binder M."/>
            <person name="Riley R."/>
            <person name="Barry K."/>
            <person name="Blanchette R.A."/>
            <person name="Henrissat B."/>
            <person name="Martinez A.T."/>
            <person name="Otillar R."/>
            <person name="Spatafora J.W."/>
            <person name="Yadav J.S."/>
            <person name="Aerts A."/>
            <person name="Benoit I."/>
            <person name="Boyd A."/>
            <person name="Carlson A."/>
            <person name="Copeland A."/>
            <person name="Coutinho P.M."/>
            <person name="de Vries R.P."/>
            <person name="Ferreira P."/>
            <person name="Findley K."/>
            <person name="Foster B."/>
            <person name="Gaskell J."/>
            <person name="Glotzer D."/>
            <person name="Gorecki P."/>
            <person name="Heitman J."/>
            <person name="Hesse C."/>
            <person name="Hori C."/>
            <person name="Igarashi K."/>
            <person name="Jurgens J.A."/>
            <person name="Kallen N."/>
            <person name="Kersten P."/>
            <person name="Kohler A."/>
            <person name="Kuees U."/>
            <person name="Kumar T.K.A."/>
            <person name="Kuo A."/>
            <person name="LaButti K."/>
            <person name="Larrondo L.F."/>
            <person name="Lindquist E."/>
            <person name="Ling A."/>
            <person name="Lombard V."/>
            <person name="Lucas S."/>
            <person name="Lundell T."/>
            <person name="Martin R."/>
            <person name="McLaughlin D.J."/>
            <person name="Morgenstern I."/>
            <person name="Morin E."/>
            <person name="Murat C."/>
            <person name="Nagy L.G."/>
            <person name="Nolan M."/>
            <person name="Ohm R.A."/>
            <person name="Patyshakuliyeva A."/>
            <person name="Rokas A."/>
            <person name="Ruiz-Duenas F.J."/>
            <person name="Sabat G."/>
            <person name="Salamov A."/>
            <person name="Samejima M."/>
            <person name="Schmutz J."/>
            <person name="Slot J.C."/>
            <person name="St John F."/>
            <person name="Stenlid J."/>
            <person name="Sun H."/>
            <person name="Sun S."/>
            <person name="Syed K."/>
            <person name="Tsang A."/>
            <person name="Wiebenga A."/>
            <person name="Young D."/>
            <person name="Pisabarro A."/>
            <person name="Eastwood D.C."/>
            <person name="Martin F."/>
            <person name="Cullen D."/>
            <person name="Grigoriev I.V."/>
            <person name="Hibbett D.S."/>
        </authorList>
    </citation>
    <scope>NUCLEOTIDE SEQUENCE [LARGE SCALE GENOMIC DNA]</scope>
    <source>
        <strain evidence="2">FP-91666</strain>
    </source>
</reference>
<evidence type="ECO:0000313" key="2">
    <source>
        <dbReference type="Proteomes" id="UP000053927"/>
    </source>
</evidence>
<dbReference type="KEGG" id="shs:STEHIDRAFT_163992"/>
<dbReference type="Proteomes" id="UP000053927">
    <property type="component" value="Unassembled WGS sequence"/>
</dbReference>
<sequence>MNYYCCTCPAWRNQSAHPVSACTCKHLCSLLGDAYEESRLKLKNPNDPAVPTTTT</sequence>
<gene>
    <name evidence="1" type="ORF">STEHIDRAFT_163992</name>
</gene>
<dbReference type="RefSeq" id="XP_007311784.1">
    <property type="nucleotide sequence ID" value="XM_007311722.1"/>
</dbReference>
<keyword evidence="2" id="KW-1185">Reference proteome</keyword>
<protein>
    <recommendedName>
        <fullName evidence="3">SWIM-type domain-containing protein</fullName>
    </recommendedName>
</protein>
<evidence type="ECO:0008006" key="3">
    <source>
        <dbReference type="Google" id="ProtNLM"/>
    </source>
</evidence>
<name>R7RWJ1_STEHR</name>
<proteinExistence type="predicted"/>
<dbReference type="AlphaFoldDB" id="R7RWJ1"/>
<organism evidence="1 2">
    <name type="scientific">Stereum hirsutum (strain FP-91666)</name>
    <name type="common">White-rot fungus</name>
    <dbReference type="NCBI Taxonomy" id="721885"/>
    <lineage>
        <taxon>Eukaryota</taxon>
        <taxon>Fungi</taxon>
        <taxon>Dikarya</taxon>
        <taxon>Basidiomycota</taxon>
        <taxon>Agaricomycotina</taxon>
        <taxon>Agaricomycetes</taxon>
        <taxon>Russulales</taxon>
        <taxon>Stereaceae</taxon>
        <taxon>Stereum</taxon>
    </lineage>
</organism>
<evidence type="ECO:0000313" key="1">
    <source>
        <dbReference type="EMBL" id="EIM79128.1"/>
    </source>
</evidence>
<accession>R7RWJ1</accession>